<keyword evidence="5 11" id="KW-0518">Myosin</keyword>
<dbReference type="GO" id="GO:0030048">
    <property type="term" value="P:actin filament-based movement"/>
    <property type="evidence" value="ECO:0007669"/>
    <property type="project" value="TreeGrafter"/>
</dbReference>
<dbReference type="PROSITE" id="PS50096">
    <property type="entry name" value="IQ"/>
    <property type="match status" value="4"/>
</dbReference>
<evidence type="ECO:0000256" key="1">
    <source>
        <dbReference type="ARBA" id="ARBA00022737"/>
    </source>
</evidence>
<dbReference type="Gene3D" id="1.20.5.190">
    <property type="match status" value="2"/>
</dbReference>
<sequence>MWNAKHQLLKTLFPEGDPKNSSLKRPPTVGFQFKSSVSTLMKNLYAKNPNYIRCLKPNGTKKPSLFDDSLVKTQILYLGLLENVKVRRAGFAYRQLYKPFLDRYKMICKMTWPRWEGEARDGVSKIIAEIGIPSEEAALGHTKIFIRTPSTLFDLEERRRHRLDELATIIQKIYRGWQCRIQYLNMRKSQILISAVYRGFAQKKKYQKIKFSALLLQAYVRGWKARVILRRMKLDKRKEAATTTICAYWRGYKVRREFRKQFKSSASRTIANFIYLRILQIYFLGMKNNLPSMSPANKSWAQAKYKFLAPANQEVMRVFQQWKCKKYRDSLTPQRKALLQDKLCASELFNGKKKSYPTSVPKPFQTDYVGIQKNPKFQKAVGALNGKLVIAEGVQKISKTDGKGTSMLLFLTNTSLGLADAKGQIKAMIKLEEIASVAVSKYNDGTFLIQLIPTATSGIKGDLLLTSVHSIEVVTKLYQSVLETTKKKLNIQITDEFSVKFKKDPITVKFIESTVPNGKGPVYKKKGSQRVEVLV</sequence>
<name>A0A8T2KA29_9PIPI</name>
<keyword evidence="3" id="KW-0067">ATP-binding</keyword>
<dbReference type="Gene3D" id="1.20.58.530">
    <property type="match status" value="1"/>
</dbReference>
<comment type="caution">
    <text evidence="14">The sequence shown here is derived from an EMBL/GenBank/DDBJ whole genome shotgun (WGS) entry which is preliminary data.</text>
</comment>
<evidence type="ECO:0000256" key="6">
    <source>
        <dbReference type="ARBA" id="ARBA00023175"/>
    </source>
</evidence>
<dbReference type="CDD" id="cd23767">
    <property type="entry name" value="IQCD"/>
    <property type="match status" value="1"/>
</dbReference>
<dbReference type="EMBL" id="JAACNH010000002">
    <property type="protein sequence ID" value="KAG8452470.1"/>
    <property type="molecule type" value="Genomic_DNA"/>
</dbReference>
<dbReference type="GO" id="GO:0007015">
    <property type="term" value="P:actin filament organization"/>
    <property type="evidence" value="ECO:0007669"/>
    <property type="project" value="TreeGrafter"/>
</dbReference>
<keyword evidence="15" id="KW-1185">Reference proteome</keyword>
<keyword evidence="2" id="KW-0547">Nucleotide-binding</keyword>
<keyword evidence="6" id="KW-0505">Motor protein</keyword>
<protein>
    <recommendedName>
        <fullName evidence="8">Unconventional myosin-Ia</fullName>
    </recommendedName>
    <alternativeName>
        <fullName evidence="9">Brush border myosin I</fullName>
    </alternativeName>
    <alternativeName>
        <fullName evidence="10">Myosin I heavy chain</fullName>
    </alternativeName>
</protein>
<evidence type="ECO:0000256" key="2">
    <source>
        <dbReference type="ARBA" id="ARBA00022741"/>
    </source>
</evidence>
<dbReference type="AlphaFoldDB" id="A0A8T2KA29"/>
<organism evidence="14 15">
    <name type="scientific">Hymenochirus boettgeri</name>
    <name type="common">Congo dwarf clawed frog</name>
    <dbReference type="NCBI Taxonomy" id="247094"/>
    <lineage>
        <taxon>Eukaryota</taxon>
        <taxon>Metazoa</taxon>
        <taxon>Chordata</taxon>
        <taxon>Craniata</taxon>
        <taxon>Vertebrata</taxon>
        <taxon>Euteleostomi</taxon>
        <taxon>Amphibia</taxon>
        <taxon>Batrachia</taxon>
        <taxon>Anura</taxon>
        <taxon>Pipoidea</taxon>
        <taxon>Pipidae</taxon>
        <taxon>Pipinae</taxon>
        <taxon>Hymenochirus</taxon>
    </lineage>
</organism>
<evidence type="ECO:0000256" key="10">
    <source>
        <dbReference type="ARBA" id="ARBA00041380"/>
    </source>
</evidence>
<dbReference type="GO" id="GO:0005524">
    <property type="term" value="F:ATP binding"/>
    <property type="evidence" value="ECO:0007669"/>
    <property type="project" value="UniProtKB-KW"/>
</dbReference>
<proteinExistence type="inferred from homology"/>
<keyword evidence="1" id="KW-0677">Repeat</keyword>
<dbReference type="GO" id="GO:0007605">
    <property type="term" value="P:sensory perception of sound"/>
    <property type="evidence" value="ECO:0007669"/>
    <property type="project" value="TreeGrafter"/>
</dbReference>
<dbReference type="GO" id="GO:0051015">
    <property type="term" value="F:actin filament binding"/>
    <property type="evidence" value="ECO:0007669"/>
    <property type="project" value="TreeGrafter"/>
</dbReference>
<evidence type="ECO:0000256" key="9">
    <source>
        <dbReference type="ARBA" id="ARBA00041221"/>
    </source>
</evidence>
<evidence type="ECO:0000313" key="14">
    <source>
        <dbReference type="EMBL" id="KAG8452470.1"/>
    </source>
</evidence>
<gene>
    <name evidence="14" type="ORF">GDO86_004309</name>
</gene>
<dbReference type="InterPro" id="IPR036961">
    <property type="entry name" value="Kinesin_motor_dom_sf"/>
</dbReference>
<dbReference type="PROSITE" id="PS51456">
    <property type="entry name" value="MYOSIN_MOTOR"/>
    <property type="match status" value="1"/>
</dbReference>
<feature type="region of interest" description="Actin-binding" evidence="11">
    <location>
        <begin position="37"/>
        <end position="59"/>
    </location>
</feature>
<evidence type="ECO:0000256" key="5">
    <source>
        <dbReference type="ARBA" id="ARBA00023123"/>
    </source>
</evidence>
<dbReference type="SMART" id="SM00242">
    <property type="entry name" value="MYSc"/>
    <property type="match status" value="1"/>
</dbReference>
<evidence type="ECO:0000256" key="8">
    <source>
        <dbReference type="ARBA" id="ARBA00039640"/>
    </source>
</evidence>
<reference evidence="14" key="1">
    <citation type="thesis" date="2020" institute="ProQuest LLC" country="789 East Eisenhower Parkway, Ann Arbor, MI, USA">
        <title>Comparative Genomics and Chromosome Evolution.</title>
        <authorList>
            <person name="Mudd A.B."/>
        </authorList>
    </citation>
    <scope>NUCLEOTIDE SEQUENCE</scope>
    <source>
        <strain evidence="14">Female2</strain>
        <tissue evidence="14">Blood</tissue>
    </source>
</reference>
<dbReference type="GO" id="GO:0005902">
    <property type="term" value="C:microvillus"/>
    <property type="evidence" value="ECO:0007669"/>
    <property type="project" value="TreeGrafter"/>
</dbReference>
<keyword evidence="7 11" id="KW-0009">Actin-binding</keyword>
<dbReference type="InterPro" id="IPR027417">
    <property type="entry name" value="P-loop_NTPase"/>
</dbReference>
<evidence type="ECO:0000256" key="3">
    <source>
        <dbReference type="ARBA" id="ARBA00022840"/>
    </source>
</evidence>
<dbReference type="InterPro" id="IPR010926">
    <property type="entry name" value="Myosin_TH1"/>
</dbReference>
<dbReference type="PROSITE" id="PS51757">
    <property type="entry name" value="TH1"/>
    <property type="match status" value="1"/>
</dbReference>
<evidence type="ECO:0000259" key="13">
    <source>
        <dbReference type="PROSITE" id="PS51757"/>
    </source>
</evidence>
<dbReference type="GO" id="GO:0005903">
    <property type="term" value="C:brush border"/>
    <property type="evidence" value="ECO:0007669"/>
    <property type="project" value="TreeGrafter"/>
</dbReference>
<dbReference type="Pfam" id="PF00612">
    <property type="entry name" value="IQ"/>
    <property type="match status" value="3"/>
</dbReference>
<dbReference type="Proteomes" id="UP000812440">
    <property type="component" value="Chromosome 2"/>
</dbReference>
<comment type="caution">
    <text evidence="11">Lacks conserved residue(s) required for the propagation of feature annotation.</text>
</comment>
<dbReference type="PANTHER" id="PTHR13140:SF291">
    <property type="entry name" value="UNCONVENTIONAL MYOSIN-IA"/>
    <property type="match status" value="1"/>
</dbReference>
<evidence type="ECO:0000256" key="7">
    <source>
        <dbReference type="ARBA" id="ARBA00023203"/>
    </source>
</evidence>
<dbReference type="InterPro" id="IPR000048">
    <property type="entry name" value="IQ_motif_EF-hand-BS"/>
</dbReference>
<dbReference type="GO" id="GO:0005737">
    <property type="term" value="C:cytoplasm"/>
    <property type="evidence" value="ECO:0007669"/>
    <property type="project" value="TreeGrafter"/>
</dbReference>
<comment type="similarity">
    <text evidence="11">Belongs to the TRAFAC class myosin-kinesin ATPase superfamily. Myosin family.</text>
</comment>
<dbReference type="GO" id="GO:0005886">
    <property type="term" value="C:plasma membrane"/>
    <property type="evidence" value="ECO:0007669"/>
    <property type="project" value="TreeGrafter"/>
</dbReference>
<dbReference type="GO" id="GO:0006897">
    <property type="term" value="P:endocytosis"/>
    <property type="evidence" value="ECO:0007669"/>
    <property type="project" value="TreeGrafter"/>
</dbReference>
<evidence type="ECO:0000313" key="15">
    <source>
        <dbReference type="Proteomes" id="UP000812440"/>
    </source>
</evidence>
<accession>A0A8T2KA29</accession>
<evidence type="ECO:0000256" key="4">
    <source>
        <dbReference type="ARBA" id="ARBA00022860"/>
    </source>
</evidence>
<dbReference type="SMART" id="SM00015">
    <property type="entry name" value="IQ"/>
    <property type="match status" value="4"/>
</dbReference>
<dbReference type="GO" id="GO:0000146">
    <property type="term" value="F:microfilament motor activity"/>
    <property type="evidence" value="ECO:0007669"/>
    <property type="project" value="TreeGrafter"/>
</dbReference>
<evidence type="ECO:0000259" key="12">
    <source>
        <dbReference type="PROSITE" id="PS51456"/>
    </source>
</evidence>
<feature type="domain" description="TH1" evidence="13">
    <location>
        <begin position="353"/>
        <end position="535"/>
    </location>
</feature>
<keyword evidence="4" id="KW-0112">Calmodulin-binding</keyword>
<evidence type="ECO:0000256" key="11">
    <source>
        <dbReference type="PROSITE-ProRule" id="PRU00782"/>
    </source>
</evidence>
<dbReference type="GO" id="GO:0016459">
    <property type="term" value="C:myosin complex"/>
    <property type="evidence" value="ECO:0007669"/>
    <property type="project" value="UniProtKB-KW"/>
</dbReference>
<dbReference type="InterPro" id="IPR001609">
    <property type="entry name" value="Myosin_head_motor_dom-like"/>
</dbReference>
<dbReference type="SUPFAM" id="SSF52540">
    <property type="entry name" value="P-loop containing nucleoside triphosphate hydrolases"/>
    <property type="match status" value="1"/>
</dbReference>
<dbReference type="Gene3D" id="3.40.850.10">
    <property type="entry name" value="Kinesin motor domain"/>
    <property type="match status" value="1"/>
</dbReference>
<dbReference type="Gene3D" id="6.20.240.20">
    <property type="match status" value="1"/>
</dbReference>
<dbReference type="OrthoDB" id="10055605at2759"/>
<dbReference type="GO" id="GO:0005516">
    <property type="term" value="F:calmodulin binding"/>
    <property type="evidence" value="ECO:0007669"/>
    <property type="project" value="UniProtKB-KW"/>
</dbReference>
<feature type="domain" description="Myosin motor" evidence="12">
    <location>
        <begin position="1"/>
        <end position="160"/>
    </location>
</feature>
<dbReference type="PANTHER" id="PTHR13140">
    <property type="entry name" value="MYOSIN"/>
    <property type="match status" value="1"/>
</dbReference>
<dbReference type="Pfam" id="PF00063">
    <property type="entry name" value="Myosin_head"/>
    <property type="match status" value="1"/>
</dbReference>
<dbReference type="Pfam" id="PF06017">
    <property type="entry name" value="Myosin_TH1"/>
    <property type="match status" value="1"/>
</dbReference>